<evidence type="ECO:0000313" key="2">
    <source>
        <dbReference type="EMBL" id="KAF6829375.1"/>
    </source>
</evidence>
<gene>
    <name evidence="2" type="ORF">CMUS01_08193</name>
</gene>
<protein>
    <submittedName>
        <fullName evidence="2">Uncharacterized protein</fullName>
    </submittedName>
</protein>
<accession>A0A8H6KDL1</accession>
<dbReference type="Proteomes" id="UP000639643">
    <property type="component" value="Unassembled WGS sequence"/>
</dbReference>
<evidence type="ECO:0000256" key="1">
    <source>
        <dbReference type="SAM" id="MobiDB-lite"/>
    </source>
</evidence>
<reference evidence="2" key="1">
    <citation type="journal article" date="2020" name="Phytopathology">
        <title>Genome Sequence Resources of Colletotrichum truncatum, C. plurivorum, C. musicola, and C. sojae: Four Species Pathogenic to Soybean (Glycine max).</title>
        <authorList>
            <person name="Rogerio F."/>
            <person name="Boufleur T.R."/>
            <person name="Ciampi-Guillardi M."/>
            <person name="Sukno S.A."/>
            <person name="Thon M.R."/>
            <person name="Massola Junior N.S."/>
            <person name="Baroncelli R."/>
        </authorList>
    </citation>
    <scope>NUCLEOTIDE SEQUENCE</scope>
    <source>
        <strain evidence="2">LFN0074</strain>
    </source>
</reference>
<dbReference type="EMBL" id="WIGM01000312">
    <property type="protein sequence ID" value="KAF6829375.1"/>
    <property type="molecule type" value="Genomic_DNA"/>
</dbReference>
<comment type="caution">
    <text evidence="2">The sequence shown here is derived from an EMBL/GenBank/DDBJ whole genome shotgun (WGS) entry which is preliminary data.</text>
</comment>
<proteinExistence type="predicted"/>
<dbReference type="AlphaFoldDB" id="A0A8H6KDL1"/>
<name>A0A8H6KDL1_9PEZI</name>
<organism evidence="2 3">
    <name type="scientific">Colletotrichum musicola</name>
    <dbReference type="NCBI Taxonomy" id="2175873"/>
    <lineage>
        <taxon>Eukaryota</taxon>
        <taxon>Fungi</taxon>
        <taxon>Dikarya</taxon>
        <taxon>Ascomycota</taxon>
        <taxon>Pezizomycotina</taxon>
        <taxon>Sordariomycetes</taxon>
        <taxon>Hypocreomycetidae</taxon>
        <taxon>Glomerellales</taxon>
        <taxon>Glomerellaceae</taxon>
        <taxon>Colletotrichum</taxon>
        <taxon>Colletotrichum orchidearum species complex</taxon>
    </lineage>
</organism>
<dbReference type="OrthoDB" id="10648642at2759"/>
<sequence>MKPEPPERDGDLSMPAVDDLHSRVTPADFPQDGTQGWASDADGIERMDSLWDIESLDTASGEETGKVFLAQSQSETTGKAADLTRLAESTKHDTFDVVRGFASLRTVDVDVGMGRALEFSWWCGGVGGSGGHHGNNNLFVNAPSALPAALFFSPIRNAMADSRMNPLNPIVSPLSCGDH</sequence>
<feature type="region of interest" description="Disordered" evidence="1">
    <location>
        <begin position="1"/>
        <end position="41"/>
    </location>
</feature>
<feature type="compositionally biased region" description="Basic and acidic residues" evidence="1">
    <location>
        <begin position="1"/>
        <end position="11"/>
    </location>
</feature>
<keyword evidence="3" id="KW-1185">Reference proteome</keyword>
<evidence type="ECO:0000313" key="3">
    <source>
        <dbReference type="Proteomes" id="UP000639643"/>
    </source>
</evidence>